<comment type="caution">
    <text evidence="1">The sequence shown here is derived from an EMBL/GenBank/DDBJ whole genome shotgun (WGS) entry which is preliminary data.</text>
</comment>
<proteinExistence type="predicted"/>
<reference evidence="1" key="1">
    <citation type="journal article" date="2014" name="Front. Microbiol.">
        <title>High frequency of phylogenetically diverse reductive dehalogenase-homologous genes in deep subseafloor sedimentary metagenomes.</title>
        <authorList>
            <person name="Kawai M."/>
            <person name="Futagami T."/>
            <person name="Toyoda A."/>
            <person name="Takaki Y."/>
            <person name="Nishi S."/>
            <person name="Hori S."/>
            <person name="Arai W."/>
            <person name="Tsubouchi T."/>
            <person name="Morono Y."/>
            <person name="Uchiyama I."/>
            <person name="Ito T."/>
            <person name="Fujiyama A."/>
            <person name="Inagaki F."/>
            <person name="Takami H."/>
        </authorList>
    </citation>
    <scope>NUCLEOTIDE SEQUENCE</scope>
    <source>
        <strain evidence="1">Expedition CK06-06</strain>
    </source>
</reference>
<feature type="non-terminal residue" evidence="1">
    <location>
        <position position="1"/>
    </location>
</feature>
<accession>X0U1I7</accession>
<organism evidence="1">
    <name type="scientific">marine sediment metagenome</name>
    <dbReference type="NCBI Taxonomy" id="412755"/>
    <lineage>
        <taxon>unclassified sequences</taxon>
        <taxon>metagenomes</taxon>
        <taxon>ecological metagenomes</taxon>
    </lineage>
</organism>
<gene>
    <name evidence="1" type="ORF">S01H1_45156</name>
</gene>
<dbReference type="EMBL" id="BARS01028834">
    <property type="protein sequence ID" value="GAF99638.1"/>
    <property type="molecule type" value="Genomic_DNA"/>
</dbReference>
<dbReference type="AlphaFoldDB" id="X0U1I7"/>
<evidence type="ECO:0000313" key="1">
    <source>
        <dbReference type="EMBL" id="GAF99638.1"/>
    </source>
</evidence>
<name>X0U1I7_9ZZZZ</name>
<sequence length="264" mass="30122">DTMLPTYLKKMFFRITGGIEDERYAGVQIDLANGFAASGDPMYANAATDPVALSRLMKDSQHAAGWVTIADIFVAAVSPLQARNVVQVVNQDTKGTEQVVNLLTVSEDYRMLTQYFEIDQARRMILDWYGPDPLNVASKSYTVQHRPTTHEFASWNEKNPDAEQFIPHSMAAFAPESEIDDYSSQEYQRQIETGTRQRLTPAESQRVLSYNAGSHRMEQLEDERDLRLVEAENKYGKDSDLYRAYRDDNVKPWYNQARMAISSQ</sequence>
<protein>
    <submittedName>
        <fullName evidence="1">Uncharacterized protein</fullName>
    </submittedName>
</protein>
<feature type="non-terminal residue" evidence="1">
    <location>
        <position position="264"/>
    </location>
</feature>